<accession>A0A9X0C105</accession>
<gene>
    <name evidence="1" type="ORF">N7463_010165</name>
</gene>
<comment type="caution">
    <text evidence="1">The sequence shown here is derived from an EMBL/GenBank/DDBJ whole genome shotgun (WGS) entry which is preliminary data.</text>
</comment>
<reference evidence="1" key="2">
    <citation type="journal article" date="2023" name="IMA Fungus">
        <title>Comparative genomic study of the Penicillium genus elucidates a diverse pangenome and 15 lateral gene transfer events.</title>
        <authorList>
            <person name="Petersen C."/>
            <person name="Sorensen T."/>
            <person name="Nielsen M.R."/>
            <person name="Sondergaard T.E."/>
            <person name="Sorensen J.L."/>
            <person name="Fitzpatrick D.A."/>
            <person name="Frisvad J.C."/>
            <person name="Nielsen K.L."/>
        </authorList>
    </citation>
    <scope>NUCLEOTIDE SEQUENCE</scope>
    <source>
        <strain evidence="1">IBT 29495</strain>
    </source>
</reference>
<evidence type="ECO:0000313" key="1">
    <source>
        <dbReference type="EMBL" id="KAJ5494078.1"/>
    </source>
</evidence>
<keyword evidence="2" id="KW-1185">Reference proteome</keyword>
<dbReference type="EMBL" id="JAPWDS010000006">
    <property type="protein sequence ID" value="KAJ5494078.1"/>
    <property type="molecule type" value="Genomic_DNA"/>
</dbReference>
<protein>
    <submittedName>
        <fullName evidence="1">Uncharacterized protein</fullName>
    </submittedName>
</protein>
<dbReference type="Proteomes" id="UP001149954">
    <property type="component" value="Unassembled WGS sequence"/>
</dbReference>
<dbReference type="AlphaFoldDB" id="A0A9X0C105"/>
<reference evidence="1" key="1">
    <citation type="submission" date="2022-12" db="EMBL/GenBank/DDBJ databases">
        <authorList>
            <person name="Petersen C."/>
        </authorList>
    </citation>
    <scope>NUCLEOTIDE SEQUENCE</scope>
    <source>
        <strain evidence="1">IBT 29495</strain>
    </source>
</reference>
<proteinExistence type="predicted"/>
<name>A0A9X0C105_9EURO</name>
<sequence length="125" mass="14152">MSPPIAIRGGLFTFAAIERLFSVPDQRSTAHDTMSTLETFNHKSEFSVTADLGEEYPGLWISNHTGKDQTAIWCSNKHDTTVIRKRNWYLASLWYIFTAPEWLVDKVIGIQNAPASQPAIEKLQQ</sequence>
<organism evidence="1 2">
    <name type="scientific">Penicillium fimorum</name>
    <dbReference type="NCBI Taxonomy" id="1882269"/>
    <lineage>
        <taxon>Eukaryota</taxon>
        <taxon>Fungi</taxon>
        <taxon>Dikarya</taxon>
        <taxon>Ascomycota</taxon>
        <taxon>Pezizomycotina</taxon>
        <taxon>Eurotiomycetes</taxon>
        <taxon>Eurotiomycetidae</taxon>
        <taxon>Eurotiales</taxon>
        <taxon>Aspergillaceae</taxon>
        <taxon>Penicillium</taxon>
    </lineage>
</organism>
<evidence type="ECO:0000313" key="2">
    <source>
        <dbReference type="Proteomes" id="UP001149954"/>
    </source>
</evidence>